<comment type="caution">
    <text evidence="6">The sequence shown here is derived from an EMBL/GenBank/DDBJ whole genome shotgun (WGS) entry which is preliminary data.</text>
</comment>
<dbReference type="GO" id="GO:0020037">
    <property type="term" value="F:heme binding"/>
    <property type="evidence" value="ECO:0007669"/>
    <property type="project" value="InterPro"/>
</dbReference>
<evidence type="ECO:0000313" key="6">
    <source>
        <dbReference type="EMBL" id="PPJ57891.1"/>
    </source>
</evidence>
<evidence type="ECO:0000256" key="4">
    <source>
        <dbReference type="ARBA" id="ARBA00023004"/>
    </source>
</evidence>
<organism evidence="6 7">
    <name type="scientific">Cercospora berteroae</name>
    <dbReference type="NCBI Taxonomy" id="357750"/>
    <lineage>
        <taxon>Eukaryota</taxon>
        <taxon>Fungi</taxon>
        <taxon>Dikarya</taxon>
        <taxon>Ascomycota</taxon>
        <taxon>Pezizomycotina</taxon>
        <taxon>Dothideomycetes</taxon>
        <taxon>Dothideomycetidae</taxon>
        <taxon>Mycosphaerellales</taxon>
        <taxon>Mycosphaerellaceae</taxon>
        <taxon>Cercospora</taxon>
    </lineage>
</organism>
<dbReference type="EMBL" id="PNEN01000487">
    <property type="protein sequence ID" value="PPJ57891.1"/>
    <property type="molecule type" value="Genomic_DNA"/>
</dbReference>
<comment type="similarity">
    <text evidence="2">Belongs to the cytochrome P450 family.</text>
</comment>
<sequence length="201" mass="22371">MADDDLRSLGHVLATAGSDPLAGTLAALFYHLLKSPERYSRLQEEVDKLDLPAGRKVVPYSLAHELPYLNACVKETFRIHPAASFLMERVVPASGDTIDGKFVPGGTRVGCAAWAVHRQSDIFGKGVDQFIPERWLIDQNNATAQAKVALMSKSLLHFGKGRFICLGQHLALVEIYKVVPTLLRNFPFTLVHPETEWERKH</sequence>
<dbReference type="Pfam" id="PF00067">
    <property type="entry name" value="p450"/>
    <property type="match status" value="1"/>
</dbReference>
<dbReference type="PRINTS" id="PR00385">
    <property type="entry name" value="P450"/>
</dbReference>
<evidence type="ECO:0000256" key="2">
    <source>
        <dbReference type="ARBA" id="ARBA00010617"/>
    </source>
</evidence>
<evidence type="ECO:0000256" key="3">
    <source>
        <dbReference type="ARBA" id="ARBA00022723"/>
    </source>
</evidence>
<evidence type="ECO:0000256" key="1">
    <source>
        <dbReference type="ARBA" id="ARBA00001971"/>
    </source>
</evidence>
<dbReference type="GO" id="GO:0005506">
    <property type="term" value="F:iron ion binding"/>
    <property type="evidence" value="ECO:0007669"/>
    <property type="project" value="InterPro"/>
</dbReference>
<dbReference type="Proteomes" id="UP000237631">
    <property type="component" value="Unassembled WGS sequence"/>
</dbReference>
<dbReference type="InterPro" id="IPR036396">
    <property type="entry name" value="Cyt_P450_sf"/>
</dbReference>
<dbReference type="InterPro" id="IPR002401">
    <property type="entry name" value="Cyt_P450_E_grp-I"/>
</dbReference>
<dbReference type="PANTHER" id="PTHR24305:SF232">
    <property type="entry name" value="P450, PUTATIVE (EUROFUNG)-RELATED"/>
    <property type="match status" value="1"/>
</dbReference>
<name>A0A2S6CDT0_9PEZI</name>
<gene>
    <name evidence="6" type="ORF">CBER1_11461</name>
</gene>
<dbReference type="SUPFAM" id="SSF48264">
    <property type="entry name" value="Cytochrome P450"/>
    <property type="match status" value="1"/>
</dbReference>
<keyword evidence="4 5" id="KW-0408">Iron</keyword>
<dbReference type="PRINTS" id="PR00463">
    <property type="entry name" value="EP450I"/>
</dbReference>
<evidence type="ECO:0000313" key="7">
    <source>
        <dbReference type="Proteomes" id="UP000237631"/>
    </source>
</evidence>
<comment type="cofactor">
    <cofactor evidence="1 5">
        <name>heme</name>
        <dbReference type="ChEBI" id="CHEBI:30413"/>
    </cofactor>
</comment>
<dbReference type="PANTHER" id="PTHR24305">
    <property type="entry name" value="CYTOCHROME P450"/>
    <property type="match status" value="1"/>
</dbReference>
<keyword evidence="7" id="KW-1185">Reference proteome</keyword>
<accession>A0A2S6CDT0</accession>
<dbReference type="STRING" id="357750.A0A2S6CDT0"/>
<evidence type="ECO:0000256" key="5">
    <source>
        <dbReference type="PIRSR" id="PIRSR602401-1"/>
    </source>
</evidence>
<dbReference type="OrthoDB" id="3934656at2759"/>
<dbReference type="AlphaFoldDB" id="A0A2S6CDT0"/>
<evidence type="ECO:0008006" key="8">
    <source>
        <dbReference type="Google" id="ProtNLM"/>
    </source>
</evidence>
<dbReference type="GO" id="GO:0016705">
    <property type="term" value="F:oxidoreductase activity, acting on paired donors, with incorporation or reduction of molecular oxygen"/>
    <property type="evidence" value="ECO:0007669"/>
    <property type="project" value="InterPro"/>
</dbReference>
<keyword evidence="3 5" id="KW-0479">Metal-binding</keyword>
<dbReference type="InterPro" id="IPR050121">
    <property type="entry name" value="Cytochrome_P450_monoxygenase"/>
</dbReference>
<reference evidence="7" key="1">
    <citation type="journal article" date="2017" name="bioRxiv">
        <title>Conservation of a gene cluster reveals novel cercosporin biosynthetic mechanisms and extends production to the genus Colletotrichum.</title>
        <authorList>
            <person name="de Jonge R."/>
            <person name="Ebert M.K."/>
            <person name="Huitt-Roehl C.R."/>
            <person name="Pal P."/>
            <person name="Suttle J.C."/>
            <person name="Spanner R.E."/>
            <person name="Neubauer J.D."/>
            <person name="Jurick W.M.II."/>
            <person name="Stott K.A."/>
            <person name="Secor G.A."/>
            <person name="Thomma B.P.H.J."/>
            <person name="Van de Peer Y."/>
            <person name="Townsend C.A."/>
            <person name="Bolton M.D."/>
        </authorList>
    </citation>
    <scope>NUCLEOTIDE SEQUENCE [LARGE SCALE GENOMIC DNA]</scope>
    <source>
        <strain evidence="7">CBS538.71</strain>
    </source>
</reference>
<feature type="binding site" description="axial binding residue" evidence="5">
    <location>
        <position position="165"/>
    </location>
    <ligand>
        <name>heme</name>
        <dbReference type="ChEBI" id="CHEBI:30413"/>
    </ligand>
    <ligandPart>
        <name>Fe</name>
        <dbReference type="ChEBI" id="CHEBI:18248"/>
    </ligandPart>
</feature>
<dbReference type="GO" id="GO:0004497">
    <property type="term" value="F:monooxygenase activity"/>
    <property type="evidence" value="ECO:0007669"/>
    <property type="project" value="InterPro"/>
</dbReference>
<dbReference type="Gene3D" id="1.10.630.10">
    <property type="entry name" value="Cytochrome P450"/>
    <property type="match status" value="1"/>
</dbReference>
<proteinExistence type="inferred from homology"/>
<dbReference type="InterPro" id="IPR001128">
    <property type="entry name" value="Cyt_P450"/>
</dbReference>
<protein>
    <recommendedName>
        <fullName evidence="8">Cytochrome P450</fullName>
    </recommendedName>
</protein>
<keyword evidence="5" id="KW-0349">Heme</keyword>